<evidence type="ECO:0000313" key="2">
    <source>
        <dbReference type="Proteomes" id="UP001562178"/>
    </source>
</evidence>
<dbReference type="Proteomes" id="UP001562178">
    <property type="component" value="Unassembled WGS sequence"/>
</dbReference>
<protein>
    <submittedName>
        <fullName evidence="1">Uncharacterized protein</fullName>
    </submittedName>
</protein>
<reference evidence="1 2" key="1">
    <citation type="journal article" date="2016" name="Int. J. Syst. Evol. Microbiol.">
        <title>Description of Comamonas sediminis sp. nov., isolated from lagoon sediments.</title>
        <authorList>
            <person name="Subhash Y."/>
            <person name="Bang J.J."/>
            <person name="You T.H."/>
            <person name="Lee S.S."/>
        </authorList>
    </citation>
    <scope>NUCLEOTIDE SEQUENCE [LARGE SCALE GENOMIC DNA]</scope>
    <source>
        <strain evidence="1 2">JCM 31169</strain>
    </source>
</reference>
<keyword evidence="2" id="KW-1185">Reference proteome</keyword>
<organism evidence="1 2">
    <name type="scientific">Comamonas sediminis</name>
    <dbReference type="NCBI Taxonomy" id="1783360"/>
    <lineage>
        <taxon>Bacteria</taxon>
        <taxon>Pseudomonadati</taxon>
        <taxon>Pseudomonadota</taxon>
        <taxon>Betaproteobacteria</taxon>
        <taxon>Burkholderiales</taxon>
        <taxon>Comamonadaceae</taxon>
        <taxon>Comamonas</taxon>
    </lineage>
</organism>
<evidence type="ECO:0000313" key="1">
    <source>
        <dbReference type="EMBL" id="MEY2250379.1"/>
    </source>
</evidence>
<comment type="caution">
    <text evidence="1">The sequence shown here is derived from an EMBL/GenBank/DDBJ whole genome shotgun (WGS) entry which is preliminary data.</text>
</comment>
<name>A0ABV4AYT8_9BURK</name>
<gene>
    <name evidence="1" type="ORF">AB7A72_05145</name>
</gene>
<accession>A0ABV4AYT8</accession>
<proteinExistence type="predicted"/>
<dbReference type="RefSeq" id="WP_369459226.1">
    <property type="nucleotide sequence ID" value="NZ_JBGBDC010000002.1"/>
</dbReference>
<sequence length="74" mass="8312">MTKPDPHIESFRLQAERMDQLGIPSDPDAAMALLAVFMSEIEGTISEEEMFSLAEIGGHLYREGLRRKVIGIHK</sequence>
<dbReference type="EMBL" id="JBGBDC010000002">
    <property type="protein sequence ID" value="MEY2250379.1"/>
    <property type="molecule type" value="Genomic_DNA"/>
</dbReference>